<keyword evidence="4" id="KW-0732">Signal</keyword>
<proteinExistence type="inferred from homology"/>
<feature type="domain" description="PAC" evidence="9">
    <location>
        <begin position="589"/>
        <end position="639"/>
    </location>
</feature>
<evidence type="ECO:0000259" key="12">
    <source>
        <dbReference type="PROSITE" id="PS50925"/>
    </source>
</evidence>
<organism evidence="13 14">
    <name type="scientific">Marichromatium gracile</name>
    <name type="common">Chromatium gracile</name>
    <dbReference type="NCBI Taxonomy" id="1048"/>
    <lineage>
        <taxon>Bacteria</taxon>
        <taxon>Pseudomonadati</taxon>
        <taxon>Pseudomonadota</taxon>
        <taxon>Gammaproteobacteria</taxon>
        <taxon>Chromatiales</taxon>
        <taxon>Chromatiaceae</taxon>
        <taxon>Marichromatium</taxon>
    </lineage>
</organism>
<dbReference type="SUPFAM" id="SSF54975">
    <property type="entry name" value="Acylphosphatase/BLUF domain-like"/>
    <property type="match status" value="1"/>
</dbReference>
<dbReference type="Pfam" id="PF13458">
    <property type="entry name" value="Peripla_BP_6"/>
    <property type="match status" value="1"/>
</dbReference>
<dbReference type="InterPro" id="IPR000700">
    <property type="entry name" value="PAS-assoc_C"/>
</dbReference>
<dbReference type="SUPFAM" id="SSF55073">
    <property type="entry name" value="Nucleotide cyclase"/>
    <property type="match status" value="1"/>
</dbReference>
<dbReference type="PROSITE" id="PS50925">
    <property type="entry name" value="BLUF"/>
    <property type="match status" value="1"/>
</dbReference>
<dbReference type="InterPro" id="IPR001633">
    <property type="entry name" value="EAL_dom"/>
</dbReference>
<accession>A0A4R4A6I9</accession>
<sequence>MPDSIATPIRIGLMPPLTGLVSLYGPEISWAGRIACAEINAAGGVLGRPLELVIVDDGSQPETAVPTAARLIDTHRCVALIGNLLSNSRIAVAGRVSLPRRVPYLNFSFYEGSIHHRYFFNFAALPNQQIDHMIPYMARLAGPKMFFAGSNYEWPRGSIDAAKRALVACGGEVVGEEYLPFGSARLGALLNRVERSGADVFVPYFAGADQIELLNRFDQLGLKSRMAVVMGHFDEAMAAHLAPEVREGFYSSSTYFMGLDTPANHRYLRALAALPEVEALHPEGRGVLTNFGEGTYVCVHAFAQAANCAGSVEPEALVEALEQVVIEAPQGEVRMDPITHHAAVNGHLARCDFAGRFEIIESFGRTAPEIPERYSHLQRRPHPDDAGDKPDGQEHETRAVVPQVAVVGVDDRDRIEYVNRALLKRWGIAEESELLGKPITLLWAEADEPLAEARRNLAEQDEWQGMLQARLNDGSLRQLAVVAEPTLRADARAGYTLACIDTEPPSASQTSPFGPEQMLSMADVAVLAISAESMVIEANRRAAELFGYRGDEMVGLALEQLIPPQYRQRHGQLIQRFLNGPEHERRMGMRTEVSGYRKDGSSFPAAASISKVMSNGEWVLVVTLSDITDRKVAEEELEWRASHDTLTGLPNRALIRERLAHALTRSRTQGHGVGVLFIDLDGFKLVNDSHGHATGDALLKGIAQRLVSHVRPGDTVARLGGDEFVVLCDRVDTAATLTALAERINDLLREPLQLNQHQLFATASIGVALGHGTTHNADDLLRNADAAMYSAKEQGRDGARLFSEEIHEQARRRFDISNGLRQAIERDELEVRFQPILSVDTLQIRGAELLLRWFPSAGEVSPAHFVPIAEMNGAIVPIGKWVFRQACLAEAEWRASFGARAPYISVNVSARQLNDATLVDDFVAILEATGADPERILLELTETSLMSNVNFNLGMLRRLAERGLRVAVDDFGTGYSSLAQLLRLPVSSLKIDREFVDGLDKRHDSRAIVSAVCSMARAMGLGVIAEGVENPRQFDYLRDMGCDHVQGYHFYRPLTAQTMRELLGAAPSETTVLAEHDLYALLYVSQANEPMSPRELQELLKQSRESNRRQGLTGFLLYLNGSFMQLLEGSRPRLLRLLQQLREDPRHHGVRVVYEGVVKQRIFADWSMGFRDLEHLEDDYDFARWRARTLNFVDMSEDARACFNLIAAFATQTQEQSRNAR</sequence>
<dbReference type="Pfam" id="PF13426">
    <property type="entry name" value="PAS_9"/>
    <property type="match status" value="2"/>
</dbReference>
<dbReference type="Pfam" id="PF00563">
    <property type="entry name" value="EAL"/>
    <property type="match status" value="1"/>
</dbReference>
<keyword evidence="3" id="KW-0813">Transport</keyword>
<feature type="domain" description="EAL" evidence="10">
    <location>
        <begin position="813"/>
        <end position="1067"/>
    </location>
</feature>
<dbReference type="GO" id="GO:0003824">
    <property type="term" value="F:catalytic activity"/>
    <property type="evidence" value="ECO:0007669"/>
    <property type="project" value="UniProtKB-ARBA"/>
</dbReference>
<evidence type="ECO:0000256" key="7">
    <source>
        <dbReference type="SAM" id="MobiDB-lite"/>
    </source>
</evidence>
<dbReference type="InterPro" id="IPR001610">
    <property type="entry name" value="PAC"/>
</dbReference>
<keyword evidence="5" id="KW-0677">Repeat</keyword>
<dbReference type="GO" id="GO:0006865">
    <property type="term" value="P:amino acid transport"/>
    <property type="evidence" value="ECO:0007669"/>
    <property type="project" value="UniProtKB-KW"/>
</dbReference>
<dbReference type="InterPro" id="IPR000160">
    <property type="entry name" value="GGDEF_dom"/>
</dbReference>
<feature type="domain" description="PAS" evidence="8">
    <location>
        <begin position="516"/>
        <end position="581"/>
    </location>
</feature>
<dbReference type="FunFam" id="3.30.70.270:FF:000001">
    <property type="entry name" value="Diguanylate cyclase domain protein"/>
    <property type="match status" value="1"/>
</dbReference>
<dbReference type="InterPro" id="IPR028082">
    <property type="entry name" value="Peripla_BP_I"/>
</dbReference>
<dbReference type="SUPFAM" id="SSF53822">
    <property type="entry name" value="Periplasmic binding protein-like I"/>
    <property type="match status" value="1"/>
</dbReference>
<evidence type="ECO:0000313" key="14">
    <source>
        <dbReference type="Proteomes" id="UP000295247"/>
    </source>
</evidence>
<dbReference type="Gene3D" id="3.30.70.270">
    <property type="match status" value="1"/>
</dbReference>
<dbReference type="CDD" id="cd01949">
    <property type="entry name" value="GGDEF"/>
    <property type="match status" value="1"/>
</dbReference>
<dbReference type="InterPro" id="IPR007024">
    <property type="entry name" value="BLUF_domain"/>
</dbReference>
<dbReference type="PROSITE" id="PS50112">
    <property type="entry name" value="PAS"/>
    <property type="match status" value="1"/>
</dbReference>
<dbReference type="SUPFAM" id="SSF55785">
    <property type="entry name" value="PYP-like sensor domain (PAS domain)"/>
    <property type="match status" value="2"/>
</dbReference>
<reference evidence="13 14" key="1">
    <citation type="submission" date="2019-03" db="EMBL/GenBank/DDBJ databases">
        <title>Genomic Encyclopedia of Type Strains, Phase IV (KMG-IV): sequencing the most valuable type-strain genomes for metagenomic binning, comparative biology and taxonomic classification.</title>
        <authorList>
            <person name="Goeker M."/>
        </authorList>
    </citation>
    <scope>NUCLEOTIDE SEQUENCE [LARGE SCALE GENOMIC DNA]</scope>
    <source>
        <strain evidence="13 14">DSM 203</strain>
    </source>
</reference>
<feature type="compositionally biased region" description="Basic and acidic residues" evidence="7">
    <location>
        <begin position="375"/>
        <end position="398"/>
    </location>
</feature>
<dbReference type="InterPro" id="IPR035965">
    <property type="entry name" value="PAS-like_dom_sf"/>
</dbReference>
<dbReference type="SMART" id="SM00052">
    <property type="entry name" value="EAL"/>
    <property type="match status" value="1"/>
</dbReference>
<dbReference type="NCBIfam" id="TIGR00254">
    <property type="entry name" value="GGDEF"/>
    <property type="match status" value="1"/>
</dbReference>
<dbReference type="InterPro" id="IPR000709">
    <property type="entry name" value="Leu_Ile_Val-bd"/>
</dbReference>
<protein>
    <submittedName>
        <fullName evidence="13">PAS domain S-box-containing protein/diguanylate cyclase (GGDEF)-like protein</fullName>
    </submittedName>
</protein>
<dbReference type="CDD" id="cd06331">
    <property type="entry name" value="PBP1_AmiC-like"/>
    <property type="match status" value="1"/>
</dbReference>
<dbReference type="Gene3D" id="3.30.70.100">
    <property type="match status" value="1"/>
</dbReference>
<evidence type="ECO:0000256" key="3">
    <source>
        <dbReference type="ARBA" id="ARBA00022448"/>
    </source>
</evidence>
<dbReference type="SMART" id="SM01034">
    <property type="entry name" value="BLUF"/>
    <property type="match status" value="1"/>
</dbReference>
<evidence type="ECO:0000259" key="9">
    <source>
        <dbReference type="PROSITE" id="PS50113"/>
    </source>
</evidence>
<dbReference type="Pfam" id="PF00990">
    <property type="entry name" value="GGDEF"/>
    <property type="match status" value="1"/>
</dbReference>
<dbReference type="PRINTS" id="PR00337">
    <property type="entry name" value="LEUILEVALBP"/>
</dbReference>
<dbReference type="InterPro" id="IPR052155">
    <property type="entry name" value="Biofilm_reg_signaling"/>
</dbReference>
<dbReference type="PROSITE" id="PS50113">
    <property type="entry name" value="PAC"/>
    <property type="match status" value="1"/>
</dbReference>
<keyword evidence="6" id="KW-0029">Amino-acid transport</keyword>
<comment type="caution">
    <text evidence="13">The sequence shown here is derived from an EMBL/GenBank/DDBJ whole genome shotgun (WGS) entry which is preliminary data.</text>
</comment>
<dbReference type="SMART" id="SM00086">
    <property type="entry name" value="PAC"/>
    <property type="match status" value="1"/>
</dbReference>
<dbReference type="CDD" id="cd01948">
    <property type="entry name" value="EAL"/>
    <property type="match status" value="1"/>
</dbReference>
<evidence type="ECO:0000259" key="10">
    <source>
        <dbReference type="PROSITE" id="PS50883"/>
    </source>
</evidence>
<dbReference type="InterPro" id="IPR028081">
    <property type="entry name" value="Leu-bd"/>
</dbReference>
<dbReference type="PANTHER" id="PTHR44757">
    <property type="entry name" value="DIGUANYLATE CYCLASE DGCP"/>
    <property type="match status" value="1"/>
</dbReference>
<comment type="similarity">
    <text evidence="2">Belongs to the leucine-binding protein family.</text>
</comment>
<dbReference type="NCBIfam" id="TIGR00229">
    <property type="entry name" value="sensory_box"/>
    <property type="match status" value="1"/>
</dbReference>
<dbReference type="RefSeq" id="WP_132230427.1">
    <property type="nucleotide sequence ID" value="NZ_SMDC01000011.1"/>
</dbReference>
<comment type="cofactor">
    <cofactor evidence="1">
        <name>Mg(2+)</name>
        <dbReference type="ChEBI" id="CHEBI:18420"/>
    </cofactor>
</comment>
<dbReference type="Gene3D" id="3.30.450.20">
    <property type="entry name" value="PAS domain"/>
    <property type="match status" value="2"/>
</dbReference>
<evidence type="ECO:0000256" key="5">
    <source>
        <dbReference type="ARBA" id="ARBA00022737"/>
    </source>
</evidence>
<evidence type="ECO:0000256" key="2">
    <source>
        <dbReference type="ARBA" id="ARBA00010062"/>
    </source>
</evidence>
<feature type="region of interest" description="Disordered" evidence="7">
    <location>
        <begin position="375"/>
        <end position="400"/>
    </location>
</feature>
<evidence type="ECO:0000256" key="6">
    <source>
        <dbReference type="ARBA" id="ARBA00022970"/>
    </source>
</evidence>
<feature type="domain" description="BLUF" evidence="12">
    <location>
        <begin position="1078"/>
        <end position="1169"/>
    </location>
</feature>
<dbReference type="InterPro" id="IPR043128">
    <property type="entry name" value="Rev_trsase/Diguanyl_cyclase"/>
</dbReference>
<dbReference type="Proteomes" id="UP000295247">
    <property type="component" value="Unassembled WGS sequence"/>
</dbReference>
<name>A0A4R4A6I9_MARGR</name>
<evidence type="ECO:0000256" key="1">
    <source>
        <dbReference type="ARBA" id="ARBA00001946"/>
    </source>
</evidence>
<dbReference type="GO" id="GO:0009882">
    <property type="term" value="F:blue light photoreceptor activity"/>
    <property type="evidence" value="ECO:0007669"/>
    <property type="project" value="InterPro"/>
</dbReference>
<dbReference type="Gene3D" id="3.40.50.2300">
    <property type="match status" value="2"/>
</dbReference>
<dbReference type="CDD" id="cd00130">
    <property type="entry name" value="PAS"/>
    <property type="match status" value="2"/>
</dbReference>
<dbReference type="AlphaFoldDB" id="A0A4R4A6I9"/>
<dbReference type="SUPFAM" id="SSF141868">
    <property type="entry name" value="EAL domain-like"/>
    <property type="match status" value="1"/>
</dbReference>
<dbReference type="InterPro" id="IPR036046">
    <property type="entry name" value="Acylphosphatase-like_dom_sf"/>
</dbReference>
<dbReference type="InterPro" id="IPR029787">
    <property type="entry name" value="Nucleotide_cyclase"/>
</dbReference>
<dbReference type="EMBL" id="SMDC01000011">
    <property type="protein sequence ID" value="TCW34407.1"/>
    <property type="molecule type" value="Genomic_DNA"/>
</dbReference>
<dbReference type="PANTHER" id="PTHR44757:SF2">
    <property type="entry name" value="BIOFILM ARCHITECTURE MAINTENANCE PROTEIN MBAA"/>
    <property type="match status" value="1"/>
</dbReference>
<gene>
    <name evidence="13" type="ORF">EDC29_111124</name>
</gene>
<feature type="domain" description="GGDEF" evidence="11">
    <location>
        <begin position="671"/>
        <end position="804"/>
    </location>
</feature>
<dbReference type="InterPro" id="IPR000014">
    <property type="entry name" value="PAS"/>
</dbReference>
<dbReference type="GO" id="GO:0071949">
    <property type="term" value="F:FAD binding"/>
    <property type="evidence" value="ECO:0007669"/>
    <property type="project" value="InterPro"/>
</dbReference>
<dbReference type="InterPro" id="IPR035919">
    <property type="entry name" value="EAL_sf"/>
</dbReference>
<dbReference type="SMART" id="SM00267">
    <property type="entry name" value="GGDEF"/>
    <property type="match status" value="1"/>
</dbReference>
<evidence type="ECO:0000313" key="13">
    <source>
        <dbReference type="EMBL" id="TCW34407.1"/>
    </source>
</evidence>
<dbReference type="Gene3D" id="3.20.20.450">
    <property type="entry name" value="EAL domain"/>
    <property type="match status" value="1"/>
</dbReference>
<dbReference type="Pfam" id="PF04940">
    <property type="entry name" value="BLUF"/>
    <property type="match status" value="1"/>
</dbReference>
<evidence type="ECO:0000259" key="11">
    <source>
        <dbReference type="PROSITE" id="PS50887"/>
    </source>
</evidence>
<evidence type="ECO:0000256" key="4">
    <source>
        <dbReference type="ARBA" id="ARBA00022729"/>
    </source>
</evidence>
<dbReference type="PROSITE" id="PS50887">
    <property type="entry name" value="GGDEF"/>
    <property type="match status" value="1"/>
</dbReference>
<dbReference type="PROSITE" id="PS50883">
    <property type="entry name" value="EAL"/>
    <property type="match status" value="1"/>
</dbReference>
<evidence type="ECO:0000259" key="8">
    <source>
        <dbReference type="PROSITE" id="PS50112"/>
    </source>
</evidence>
<dbReference type="SMART" id="SM00091">
    <property type="entry name" value="PAS"/>
    <property type="match status" value="2"/>
</dbReference>